<evidence type="ECO:0000313" key="2">
    <source>
        <dbReference type="EMBL" id="QUC08331.1"/>
    </source>
</evidence>
<feature type="region of interest" description="Disordered" evidence="1">
    <location>
        <begin position="58"/>
        <end position="81"/>
    </location>
</feature>
<reference evidence="2 3" key="1">
    <citation type="submission" date="2021-03" db="EMBL/GenBank/DDBJ databases">
        <title>Human Oral Microbial Genomes.</title>
        <authorList>
            <person name="Johnston C.D."/>
            <person name="Chen T."/>
            <person name="Dewhirst F.E."/>
        </authorList>
    </citation>
    <scope>NUCLEOTIDE SEQUENCE [LARGE SCALE GENOMIC DNA]</scope>
    <source>
        <strain evidence="2 3">DSMZ 100122</strain>
    </source>
</reference>
<protein>
    <submittedName>
        <fullName evidence="2">Uncharacterized protein</fullName>
    </submittedName>
</protein>
<dbReference type="EMBL" id="CP072384">
    <property type="protein sequence ID" value="QUC08331.1"/>
    <property type="molecule type" value="Genomic_DNA"/>
</dbReference>
<sequence length="81" mass="9046">MENQEDWFSTAGIDGFDGCNVDFGPYRLLQFDRIGSPGGSDALALWNVHYNYHRTHTACENQPPTSPPHGTSDLEHLARGR</sequence>
<feature type="compositionally biased region" description="Basic and acidic residues" evidence="1">
    <location>
        <begin position="72"/>
        <end position="81"/>
    </location>
</feature>
<dbReference type="Proteomes" id="UP000678513">
    <property type="component" value="Chromosome"/>
</dbReference>
<dbReference type="RefSeq" id="WP_212324091.1">
    <property type="nucleotide sequence ID" value="NZ_AP024463.1"/>
</dbReference>
<evidence type="ECO:0000313" key="3">
    <source>
        <dbReference type="Proteomes" id="UP000678513"/>
    </source>
</evidence>
<proteinExistence type="predicted"/>
<accession>A0ABX7Y5P5</accession>
<organism evidence="2 3">
    <name type="scientific">Arachnia rubra</name>
    <dbReference type="NCBI Taxonomy" id="1547448"/>
    <lineage>
        <taxon>Bacteria</taxon>
        <taxon>Bacillati</taxon>
        <taxon>Actinomycetota</taxon>
        <taxon>Actinomycetes</taxon>
        <taxon>Propionibacteriales</taxon>
        <taxon>Propionibacteriaceae</taxon>
        <taxon>Arachnia</taxon>
    </lineage>
</organism>
<name>A0ABX7Y5P5_9ACTN</name>
<keyword evidence="3" id="KW-1185">Reference proteome</keyword>
<gene>
    <name evidence="2" type="ORF">J5A65_00825</name>
</gene>
<evidence type="ECO:0000256" key="1">
    <source>
        <dbReference type="SAM" id="MobiDB-lite"/>
    </source>
</evidence>